<reference evidence="1" key="1">
    <citation type="submission" date="2014-09" db="EMBL/GenBank/DDBJ databases">
        <authorList>
            <person name="Magalhaes I.L.F."/>
            <person name="Oliveira U."/>
            <person name="Santos F.R."/>
            <person name="Vidigal T.H.D.A."/>
            <person name="Brescovit A.D."/>
            <person name="Santos A.J."/>
        </authorList>
    </citation>
    <scope>NUCLEOTIDE SEQUENCE</scope>
    <source>
        <tissue evidence="1">Shoot tissue taken approximately 20 cm above the soil surface</tissue>
    </source>
</reference>
<dbReference type="AlphaFoldDB" id="A0A0A9FLV0"/>
<protein>
    <submittedName>
        <fullName evidence="1">Uncharacterized protein</fullName>
    </submittedName>
</protein>
<sequence>MADQFADSAVRSFPRPLSSYLV</sequence>
<proteinExistence type="predicted"/>
<dbReference type="EMBL" id="GBRH01183906">
    <property type="protein sequence ID" value="JAE13990.1"/>
    <property type="molecule type" value="Transcribed_RNA"/>
</dbReference>
<organism evidence="1">
    <name type="scientific">Arundo donax</name>
    <name type="common">Giant reed</name>
    <name type="synonym">Donax arundinaceus</name>
    <dbReference type="NCBI Taxonomy" id="35708"/>
    <lineage>
        <taxon>Eukaryota</taxon>
        <taxon>Viridiplantae</taxon>
        <taxon>Streptophyta</taxon>
        <taxon>Embryophyta</taxon>
        <taxon>Tracheophyta</taxon>
        <taxon>Spermatophyta</taxon>
        <taxon>Magnoliopsida</taxon>
        <taxon>Liliopsida</taxon>
        <taxon>Poales</taxon>
        <taxon>Poaceae</taxon>
        <taxon>PACMAD clade</taxon>
        <taxon>Arundinoideae</taxon>
        <taxon>Arundineae</taxon>
        <taxon>Arundo</taxon>
    </lineage>
</organism>
<accession>A0A0A9FLV0</accession>
<evidence type="ECO:0000313" key="1">
    <source>
        <dbReference type="EMBL" id="JAE13990.1"/>
    </source>
</evidence>
<name>A0A0A9FLV0_ARUDO</name>
<reference evidence="1" key="2">
    <citation type="journal article" date="2015" name="Data Brief">
        <title>Shoot transcriptome of the giant reed, Arundo donax.</title>
        <authorList>
            <person name="Barrero R.A."/>
            <person name="Guerrero F.D."/>
            <person name="Moolhuijzen P."/>
            <person name="Goolsby J.A."/>
            <person name="Tidwell J."/>
            <person name="Bellgard S.E."/>
            <person name="Bellgard M.I."/>
        </authorList>
    </citation>
    <scope>NUCLEOTIDE SEQUENCE</scope>
    <source>
        <tissue evidence="1">Shoot tissue taken approximately 20 cm above the soil surface</tissue>
    </source>
</reference>